<dbReference type="SUPFAM" id="SSF47095">
    <property type="entry name" value="HMG-box"/>
    <property type="match status" value="1"/>
</dbReference>
<dbReference type="PANTHER" id="PTHR45789">
    <property type="entry name" value="FI18025P1"/>
    <property type="match status" value="1"/>
</dbReference>
<dbReference type="InterPro" id="IPR009071">
    <property type="entry name" value="HMG_box_dom"/>
</dbReference>
<name>A0A261Y3Q5_9FUNG</name>
<evidence type="ECO:0000313" key="8">
    <source>
        <dbReference type="Proteomes" id="UP000242875"/>
    </source>
</evidence>
<dbReference type="FunFam" id="1.10.30.10:FF:000041">
    <property type="entry name" value="HMG box family protein"/>
    <property type="match status" value="1"/>
</dbReference>
<gene>
    <name evidence="7" type="ORF">BZG36_02289</name>
</gene>
<dbReference type="OrthoDB" id="6247875at2759"/>
<dbReference type="Pfam" id="PF00505">
    <property type="entry name" value="HMG_box"/>
    <property type="match status" value="1"/>
</dbReference>
<dbReference type="InterPro" id="IPR051356">
    <property type="entry name" value="SOX/SOX-like_TF"/>
</dbReference>
<proteinExistence type="predicted"/>
<dbReference type="GO" id="GO:0000981">
    <property type="term" value="F:DNA-binding transcription factor activity, RNA polymerase II-specific"/>
    <property type="evidence" value="ECO:0007669"/>
    <property type="project" value="TreeGrafter"/>
</dbReference>
<dbReference type="InterPro" id="IPR036910">
    <property type="entry name" value="HMG_box_dom_sf"/>
</dbReference>
<comment type="caution">
    <text evidence="7">The sequence shown here is derived from an EMBL/GenBank/DDBJ whole genome shotgun (WGS) entry which is preliminary data.</text>
</comment>
<dbReference type="EMBL" id="MVBO01000019">
    <property type="protein sequence ID" value="OZJ05256.1"/>
    <property type="molecule type" value="Genomic_DNA"/>
</dbReference>
<reference evidence="7 8" key="1">
    <citation type="journal article" date="2017" name="Mycologia">
        <title>Bifiguratus adelaidae, gen. et sp. nov., a new member of Mucoromycotina in endophytic and soil-dwelling habitats.</title>
        <authorList>
            <person name="Torres-Cruz T.J."/>
            <person name="Billingsley Tobias T.L."/>
            <person name="Almatruk M."/>
            <person name="Hesse C."/>
            <person name="Kuske C.R."/>
            <person name="Desiro A."/>
            <person name="Benucci G.M."/>
            <person name="Bonito G."/>
            <person name="Stajich J.E."/>
            <person name="Dunlap C."/>
            <person name="Arnold A.E."/>
            <person name="Porras-Alfaro A."/>
        </authorList>
    </citation>
    <scope>NUCLEOTIDE SEQUENCE [LARGE SCALE GENOMIC DNA]</scope>
    <source>
        <strain evidence="7 8">AZ0501</strain>
    </source>
</reference>
<dbReference type="PROSITE" id="PS50118">
    <property type="entry name" value="HMG_BOX_2"/>
    <property type="match status" value="1"/>
</dbReference>
<dbReference type="CDD" id="cd01389">
    <property type="entry name" value="HMG-box_ROX1-like"/>
    <property type="match status" value="1"/>
</dbReference>
<dbReference type="Gene3D" id="1.10.30.10">
    <property type="entry name" value="High mobility group box domain"/>
    <property type="match status" value="1"/>
</dbReference>
<keyword evidence="8" id="KW-1185">Reference proteome</keyword>
<sequence>MSSLPAKRRLMPKEETFLDADVSMKGLTVARDSQQAPRFYLPGTNVFVPDQCFVQAASSDYVFLRPDTRVSSIELLGRTQSLLDDMSGSSETNGLVPLFATKDEDVKKRVRNRRRSNRQVPRPRNAFILYRTEMQRKLKRVLSSLSNPEISIIVGRMWKIAAEDTRHHYARMAEEEAKHHAAQYPDYRYTPLKRVQRVSADFEDDVLVHTRNSRNRHKHEQARRPAALLASSSITSIETEITNSLNPKLQLSATSDYEMGSSYIDLASMNDILRKQFTWGQERARKFTMKEVCNVILRSLNDDLSRTLDQACPINLFDALYEAAPLIDRQAGGKDADCLLELCDLGEFKLGQSGLSTEQSLFNDLEIDSLGQSLDAPTESLGDILSLFSGHNKTGQSNDEKTYIESGDQGSGFTSYGSTPNFAAGAFFEDVAWNDRARTENVEDLSVGENTFAISCSSESLQSVSSFDYNIDSPLSSLSTEVITPFAEIDTETARIDTLYGHTVDQEHLQHIAPQWKGIYELPQAIFDFSF</sequence>
<evidence type="ECO:0000256" key="1">
    <source>
        <dbReference type="ARBA" id="ARBA00023015"/>
    </source>
</evidence>
<dbReference type="GO" id="GO:0000978">
    <property type="term" value="F:RNA polymerase II cis-regulatory region sequence-specific DNA binding"/>
    <property type="evidence" value="ECO:0007669"/>
    <property type="project" value="TreeGrafter"/>
</dbReference>
<dbReference type="PANTHER" id="PTHR45789:SF2">
    <property type="entry name" value="FI18025P1"/>
    <property type="match status" value="1"/>
</dbReference>
<evidence type="ECO:0000313" key="7">
    <source>
        <dbReference type="EMBL" id="OZJ05256.1"/>
    </source>
</evidence>
<evidence type="ECO:0000256" key="2">
    <source>
        <dbReference type="ARBA" id="ARBA00023125"/>
    </source>
</evidence>
<organism evidence="7 8">
    <name type="scientific">Bifiguratus adelaidae</name>
    <dbReference type="NCBI Taxonomy" id="1938954"/>
    <lineage>
        <taxon>Eukaryota</taxon>
        <taxon>Fungi</taxon>
        <taxon>Fungi incertae sedis</taxon>
        <taxon>Mucoromycota</taxon>
        <taxon>Mucoromycotina</taxon>
        <taxon>Endogonomycetes</taxon>
        <taxon>Endogonales</taxon>
        <taxon>Endogonales incertae sedis</taxon>
        <taxon>Bifiguratus</taxon>
    </lineage>
</organism>
<dbReference type="AlphaFoldDB" id="A0A261Y3Q5"/>
<accession>A0A261Y3Q5</accession>
<keyword evidence="4 5" id="KW-0539">Nucleus</keyword>
<dbReference type="SMART" id="SM00398">
    <property type="entry name" value="HMG"/>
    <property type="match status" value="1"/>
</dbReference>
<dbReference type="Proteomes" id="UP000242875">
    <property type="component" value="Unassembled WGS sequence"/>
</dbReference>
<dbReference type="GO" id="GO:0005634">
    <property type="term" value="C:nucleus"/>
    <property type="evidence" value="ECO:0007669"/>
    <property type="project" value="UniProtKB-UniRule"/>
</dbReference>
<protein>
    <recommendedName>
        <fullName evidence="6">HMG box domain-containing protein</fullName>
    </recommendedName>
</protein>
<keyword evidence="2 5" id="KW-0238">DNA-binding</keyword>
<feature type="domain" description="HMG box" evidence="6">
    <location>
        <begin position="120"/>
        <end position="188"/>
    </location>
</feature>
<evidence type="ECO:0000256" key="5">
    <source>
        <dbReference type="PROSITE-ProRule" id="PRU00267"/>
    </source>
</evidence>
<feature type="DNA-binding region" description="HMG box" evidence="5">
    <location>
        <begin position="120"/>
        <end position="188"/>
    </location>
</feature>
<evidence type="ECO:0000259" key="6">
    <source>
        <dbReference type="PROSITE" id="PS50118"/>
    </source>
</evidence>
<keyword evidence="1" id="KW-0805">Transcription regulation</keyword>
<keyword evidence="3" id="KW-0804">Transcription</keyword>
<evidence type="ECO:0000256" key="4">
    <source>
        <dbReference type="ARBA" id="ARBA00023242"/>
    </source>
</evidence>
<evidence type="ECO:0000256" key="3">
    <source>
        <dbReference type="ARBA" id="ARBA00023163"/>
    </source>
</evidence>